<dbReference type="SUPFAM" id="SSF52833">
    <property type="entry name" value="Thioredoxin-like"/>
    <property type="match status" value="1"/>
</dbReference>
<reference evidence="2 3" key="1">
    <citation type="submission" date="2019-07" db="EMBL/GenBank/DDBJ databases">
        <title>Novel species isolated from glacier.</title>
        <authorList>
            <person name="Liu Q."/>
            <person name="Xin Y.-H."/>
        </authorList>
    </citation>
    <scope>NUCLEOTIDE SEQUENCE [LARGE SCALE GENOMIC DNA]</scope>
    <source>
        <strain evidence="2 3">LB1R16</strain>
    </source>
</reference>
<dbReference type="Pfam" id="PF13417">
    <property type="entry name" value="GST_N_3"/>
    <property type="match status" value="1"/>
</dbReference>
<proteinExistence type="predicted"/>
<dbReference type="PROSITE" id="PS50404">
    <property type="entry name" value="GST_NTER"/>
    <property type="match status" value="1"/>
</dbReference>
<dbReference type="EMBL" id="VJWA01000002">
    <property type="protein sequence ID" value="TRW14816.1"/>
    <property type="molecule type" value="Genomic_DNA"/>
</dbReference>
<dbReference type="InterPro" id="IPR036249">
    <property type="entry name" value="Thioredoxin-like_sf"/>
</dbReference>
<dbReference type="Gene3D" id="3.40.30.110">
    <property type="match status" value="2"/>
</dbReference>
<gene>
    <name evidence="2" type="ORF">FMM06_14160</name>
</gene>
<dbReference type="CDD" id="cd00570">
    <property type="entry name" value="GST_N_family"/>
    <property type="match status" value="1"/>
</dbReference>
<keyword evidence="2" id="KW-0808">Transferase</keyword>
<dbReference type="AlphaFoldDB" id="A0A552U9B8"/>
<dbReference type="Proteomes" id="UP000317894">
    <property type="component" value="Unassembled WGS sequence"/>
</dbReference>
<dbReference type="InterPro" id="IPR036282">
    <property type="entry name" value="Glutathione-S-Trfase_C_sf"/>
</dbReference>
<keyword evidence="3" id="KW-1185">Reference proteome</keyword>
<dbReference type="InterPro" id="IPR004045">
    <property type="entry name" value="Glutathione_S-Trfase_N"/>
</dbReference>
<evidence type="ECO:0000313" key="2">
    <source>
        <dbReference type="EMBL" id="TRW14816.1"/>
    </source>
</evidence>
<dbReference type="SUPFAM" id="SSF47616">
    <property type="entry name" value="GST C-terminal domain-like"/>
    <property type="match status" value="1"/>
</dbReference>
<feature type="domain" description="GST N-terminal" evidence="1">
    <location>
        <begin position="1"/>
        <end position="80"/>
    </location>
</feature>
<sequence length="304" mass="31728">MEIVLHHYPMSPFAELARVAHGLKDLDYRSVIIPSIMPKPGLVALTGGYARTPVLQIGADLYCDTAKIIDALEAHTPRPSLYPAPLGDLHRMLAGWAGAAQFTAHVGAALGSLPPGALPQAFIDDRKARFGLDMASLARATPHLASQAVTAATWLDAVLADGRAFVGGDAAGHADLAFYSNLWFVRGRAAGTPAEQAIAALPNLSAWYDRVAAFGHGRPVEASADDALALARAATPDLGEDVDASSGFTAGQRVKVRTDGSGDAPVEGQLLRLSPRGIAVVRDLDGGGHVVVNFPRLGQMVLPA</sequence>
<comment type="caution">
    <text evidence="2">The sequence shown here is derived from an EMBL/GenBank/DDBJ whole genome shotgun (WGS) entry which is preliminary data.</text>
</comment>
<protein>
    <submittedName>
        <fullName evidence="2">Glutathione S-transferase family protein</fullName>
    </submittedName>
</protein>
<accession>A0A552U9B8</accession>
<dbReference type="GO" id="GO:0016740">
    <property type="term" value="F:transferase activity"/>
    <property type="evidence" value="ECO:0007669"/>
    <property type="project" value="UniProtKB-KW"/>
</dbReference>
<evidence type="ECO:0000313" key="3">
    <source>
        <dbReference type="Proteomes" id="UP000317894"/>
    </source>
</evidence>
<dbReference type="RefSeq" id="WP_144334986.1">
    <property type="nucleotide sequence ID" value="NZ_VJWA01000002.1"/>
</dbReference>
<dbReference type="Pfam" id="PF13410">
    <property type="entry name" value="GST_C_2"/>
    <property type="match status" value="1"/>
</dbReference>
<organism evidence="2 3">
    <name type="scientific">Glacieibacterium frigidum</name>
    <dbReference type="NCBI Taxonomy" id="2593303"/>
    <lineage>
        <taxon>Bacteria</taxon>
        <taxon>Pseudomonadati</taxon>
        <taxon>Pseudomonadota</taxon>
        <taxon>Alphaproteobacteria</taxon>
        <taxon>Sphingomonadales</taxon>
        <taxon>Sphingosinicellaceae</taxon>
        <taxon>Glacieibacterium</taxon>
    </lineage>
</organism>
<dbReference type="OrthoDB" id="5791869at2"/>
<evidence type="ECO:0000259" key="1">
    <source>
        <dbReference type="PROSITE" id="PS50404"/>
    </source>
</evidence>
<name>A0A552U9B8_9SPHN</name>